<dbReference type="Pfam" id="PF08241">
    <property type="entry name" value="Methyltransf_11"/>
    <property type="match status" value="1"/>
</dbReference>
<keyword evidence="3" id="KW-0808">Transferase</keyword>
<dbReference type="RefSeq" id="WP_344338784.1">
    <property type="nucleotide sequence ID" value="NZ_BAAAPZ010000020.1"/>
</dbReference>
<dbReference type="InterPro" id="IPR013216">
    <property type="entry name" value="Methyltransf_11"/>
</dbReference>
<dbReference type="CDD" id="cd02440">
    <property type="entry name" value="AdoMet_MTases"/>
    <property type="match status" value="1"/>
</dbReference>
<keyword evidence="2" id="KW-0489">Methyltransferase</keyword>
<sequence>MTGTSTGGGDWAGTGQRARSPRLDAQARSRGTVFGGAAELYHRVRPRYPEAVYEWIGEILAEAGLTGPGRAVDVGAGTGLFGAGLRARGWEVLGVDPDPDLLTLHPDPAVLGTAEDLPVASGSASLVTVAQAWHWMDPEAASAEFRRVLSAPGAAVVVLNQLDVRTDWVLRLSRIMHAGDVYRPEWRPELTGMGPVRTGEFRFTTPVTVDEVVALAATRTYWLRSDERIRARVEANLREFLAGEGLELAAASGAVDVRGQTEGEPVVYELPYVCLAYAAAITPPASSPQASPPRGR</sequence>
<dbReference type="Gene3D" id="3.40.50.150">
    <property type="entry name" value="Vaccinia Virus protein VP39"/>
    <property type="match status" value="1"/>
</dbReference>
<proteinExistence type="inferred from homology"/>
<dbReference type="PANTHER" id="PTHR44942">
    <property type="entry name" value="METHYLTRANSF_11 DOMAIN-CONTAINING PROTEIN"/>
    <property type="match status" value="1"/>
</dbReference>
<feature type="domain" description="Methyltransferase type 11" evidence="5">
    <location>
        <begin position="72"/>
        <end position="156"/>
    </location>
</feature>
<dbReference type="InterPro" id="IPR029063">
    <property type="entry name" value="SAM-dependent_MTases_sf"/>
</dbReference>
<name>A0ABN2XAI7_9MICO</name>
<comment type="similarity">
    <text evidence="1">Belongs to the methyltransferase superfamily.</text>
</comment>
<feature type="region of interest" description="Disordered" evidence="4">
    <location>
        <begin position="1"/>
        <end position="28"/>
    </location>
</feature>
<organism evidence="6 7">
    <name type="scientific">Brevibacterium salitolerans</name>
    <dbReference type="NCBI Taxonomy" id="1403566"/>
    <lineage>
        <taxon>Bacteria</taxon>
        <taxon>Bacillati</taxon>
        <taxon>Actinomycetota</taxon>
        <taxon>Actinomycetes</taxon>
        <taxon>Micrococcales</taxon>
        <taxon>Brevibacteriaceae</taxon>
        <taxon>Brevibacterium</taxon>
    </lineage>
</organism>
<dbReference type="PANTHER" id="PTHR44942:SF4">
    <property type="entry name" value="METHYLTRANSFERASE TYPE 11 DOMAIN-CONTAINING PROTEIN"/>
    <property type="match status" value="1"/>
</dbReference>
<accession>A0ABN2XAI7</accession>
<evidence type="ECO:0000313" key="6">
    <source>
        <dbReference type="EMBL" id="GAA2107146.1"/>
    </source>
</evidence>
<reference evidence="6 7" key="1">
    <citation type="journal article" date="2019" name="Int. J. Syst. Evol. Microbiol.">
        <title>The Global Catalogue of Microorganisms (GCM) 10K type strain sequencing project: providing services to taxonomists for standard genome sequencing and annotation.</title>
        <authorList>
            <consortium name="The Broad Institute Genomics Platform"/>
            <consortium name="The Broad Institute Genome Sequencing Center for Infectious Disease"/>
            <person name="Wu L."/>
            <person name="Ma J."/>
        </authorList>
    </citation>
    <scope>NUCLEOTIDE SEQUENCE [LARGE SCALE GENOMIC DNA]</scope>
    <source>
        <strain evidence="6 7">JCM 15900</strain>
    </source>
</reference>
<comment type="caution">
    <text evidence="6">The sequence shown here is derived from an EMBL/GenBank/DDBJ whole genome shotgun (WGS) entry which is preliminary data.</text>
</comment>
<evidence type="ECO:0000256" key="3">
    <source>
        <dbReference type="ARBA" id="ARBA00022679"/>
    </source>
</evidence>
<dbReference type="EMBL" id="BAAAPZ010000020">
    <property type="protein sequence ID" value="GAA2107146.1"/>
    <property type="molecule type" value="Genomic_DNA"/>
</dbReference>
<dbReference type="SUPFAM" id="SSF53335">
    <property type="entry name" value="S-adenosyl-L-methionine-dependent methyltransferases"/>
    <property type="match status" value="1"/>
</dbReference>
<gene>
    <name evidence="6" type="ORF">GCM10009823_33760</name>
</gene>
<dbReference type="Proteomes" id="UP001500984">
    <property type="component" value="Unassembled WGS sequence"/>
</dbReference>
<keyword evidence="7" id="KW-1185">Reference proteome</keyword>
<feature type="compositionally biased region" description="Gly residues" evidence="4">
    <location>
        <begin position="1"/>
        <end position="12"/>
    </location>
</feature>
<evidence type="ECO:0000313" key="7">
    <source>
        <dbReference type="Proteomes" id="UP001500984"/>
    </source>
</evidence>
<dbReference type="InterPro" id="IPR051052">
    <property type="entry name" value="Diverse_substrate_MTase"/>
</dbReference>
<evidence type="ECO:0000256" key="1">
    <source>
        <dbReference type="ARBA" id="ARBA00008361"/>
    </source>
</evidence>
<evidence type="ECO:0000256" key="4">
    <source>
        <dbReference type="SAM" id="MobiDB-lite"/>
    </source>
</evidence>
<evidence type="ECO:0000256" key="2">
    <source>
        <dbReference type="ARBA" id="ARBA00022603"/>
    </source>
</evidence>
<protein>
    <recommendedName>
        <fullName evidence="5">Methyltransferase type 11 domain-containing protein</fullName>
    </recommendedName>
</protein>
<evidence type="ECO:0000259" key="5">
    <source>
        <dbReference type="Pfam" id="PF08241"/>
    </source>
</evidence>